<reference evidence="5" key="1">
    <citation type="submission" date="2016-10" db="EMBL/GenBank/DDBJ databases">
        <authorList>
            <person name="Varghese N."/>
            <person name="Submissions S."/>
        </authorList>
    </citation>
    <scope>NUCLEOTIDE SEQUENCE [LARGE SCALE GENOMIC DNA]</scope>
    <source>
        <strain evidence="5">DSM 43163</strain>
    </source>
</reference>
<evidence type="ECO:0000259" key="3">
    <source>
        <dbReference type="Pfam" id="PF21768"/>
    </source>
</evidence>
<dbReference type="GO" id="GO:0016787">
    <property type="term" value="F:hydrolase activity"/>
    <property type="evidence" value="ECO:0007669"/>
    <property type="project" value="UniProtKB-KW"/>
</dbReference>
<keyword evidence="5" id="KW-1185">Reference proteome</keyword>
<dbReference type="InterPro" id="IPR029058">
    <property type="entry name" value="AB_hydrolase_fold"/>
</dbReference>
<dbReference type="Gene3D" id="2.60.40.2200">
    <property type="match status" value="1"/>
</dbReference>
<feature type="domain" description="AF-1763-like C-terminal" evidence="3">
    <location>
        <begin position="332"/>
        <end position="448"/>
    </location>
</feature>
<dbReference type="SUPFAM" id="SSF53474">
    <property type="entry name" value="alpha/beta-Hydrolases"/>
    <property type="match status" value="1"/>
</dbReference>
<organism evidence="4 5">
    <name type="scientific">Thermomonospora echinospora</name>
    <dbReference type="NCBI Taxonomy" id="1992"/>
    <lineage>
        <taxon>Bacteria</taxon>
        <taxon>Bacillati</taxon>
        <taxon>Actinomycetota</taxon>
        <taxon>Actinomycetes</taxon>
        <taxon>Streptosporangiales</taxon>
        <taxon>Thermomonosporaceae</taxon>
        <taxon>Thermomonospora</taxon>
    </lineage>
</organism>
<evidence type="ECO:0000313" key="4">
    <source>
        <dbReference type="EMBL" id="SEG56575.1"/>
    </source>
</evidence>
<dbReference type="InterPro" id="IPR049036">
    <property type="entry name" value="AF_1763-like_C"/>
</dbReference>
<dbReference type="InterPro" id="IPR000073">
    <property type="entry name" value="AB_hydrolase_1"/>
</dbReference>
<dbReference type="Pfam" id="PF18067">
    <property type="entry name" value="Lipase_C"/>
    <property type="match status" value="1"/>
</dbReference>
<protein>
    <submittedName>
        <fullName evidence="4">Alpha/beta hydrolase family protein</fullName>
    </submittedName>
</protein>
<name>A0A1H6B842_9ACTN</name>
<dbReference type="EMBL" id="FNVO01000006">
    <property type="protein sequence ID" value="SEG56575.1"/>
    <property type="molecule type" value="Genomic_DNA"/>
</dbReference>
<evidence type="ECO:0000313" key="5">
    <source>
        <dbReference type="Proteomes" id="UP000236723"/>
    </source>
</evidence>
<proteinExistence type="predicted"/>
<feature type="domain" description="AB hydrolase-1" evidence="1">
    <location>
        <begin position="46"/>
        <end position="198"/>
    </location>
</feature>
<dbReference type="Gene3D" id="3.40.50.1820">
    <property type="entry name" value="alpha/beta hydrolase"/>
    <property type="match status" value="1"/>
</dbReference>
<keyword evidence="4" id="KW-0378">Hydrolase</keyword>
<dbReference type="AlphaFoldDB" id="A0A1H6B842"/>
<dbReference type="Proteomes" id="UP000236723">
    <property type="component" value="Unassembled WGS sequence"/>
</dbReference>
<sequence length="451" mass="48603">MRCTPGIPPVGASRLRRAFGLLAAVLLLTALVPATAGAAARAALRPIVFVHGFFGSGSQFATQAKRFASNGYPASHIQYEEYDSLFVSNTREEVLASLDRRIAQLKAATGADKVELVGHSLGTSISQEYLNSSPQRAADVAHYVNIDGTTATSLPGGVPTLALWAEGREDSTITGATNVHLPNESHVENASSPASFAAMYEFFTGRKPQTTQVVAEQGEIQLAGRAVRFPSNTSPGDAVVDVFEVDPATGRRTTQQPIQSMRVSADGSFGPFRASGSAYYEFRLTRSDTDQQHHLYFEPFRRTDLGVRLLSSDPGRGVDRLIQRGPGHVALLAYRNKEWWGDQGAGGDTLTINGVPVVNEGTAPRDKRAIGLFAFDRFSDRRSHPDRSFGLFPALPFMTAVDLFMASAEPATGTVTLATTQRGGGRPTRITIPNWPSQTHTVTVNFNDHVS</sequence>
<accession>A0A1H6B842</accession>
<dbReference type="Pfam" id="PF21768">
    <property type="entry name" value="AF_1763-like_C"/>
    <property type="match status" value="1"/>
</dbReference>
<gene>
    <name evidence="4" type="ORF">SAMN04489712_106322</name>
</gene>
<feature type="domain" description="AFL C-terminal" evidence="2">
    <location>
        <begin position="219"/>
        <end position="314"/>
    </location>
</feature>
<evidence type="ECO:0000259" key="2">
    <source>
        <dbReference type="Pfam" id="PF18067"/>
    </source>
</evidence>
<evidence type="ECO:0000259" key="1">
    <source>
        <dbReference type="Pfam" id="PF00561"/>
    </source>
</evidence>
<dbReference type="InterPro" id="IPR040664">
    <property type="entry name" value="AFL_C"/>
</dbReference>
<dbReference type="Pfam" id="PF00561">
    <property type="entry name" value="Abhydrolase_1"/>
    <property type="match status" value="1"/>
</dbReference>
<dbReference type="Gene3D" id="2.60.40.2190">
    <property type="match status" value="1"/>
</dbReference>